<dbReference type="Proteomes" id="UP000198402">
    <property type="component" value="Unassembled WGS sequence"/>
</dbReference>
<gene>
    <name evidence="1" type="ORF">IWT126_01022</name>
</gene>
<comment type="caution">
    <text evidence="1">The sequence shown here is derived from an EMBL/GenBank/DDBJ whole genome shotgun (WGS) entry which is preliminary data.</text>
</comment>
<protein>
    <submittedName>
        <fullName evidence="1">Uncharacterized protein</fullName>
    </submittedName>
</protein>
<accession>A0A1Z5IGV5</accession>
<evidence type="ECO:0000313" key="1">
    <source>
        <dbReference type="EMBL" id="GAX01000.1"/>
    </source>
</evidence>
<name>A0A1Z5IGV5_9LACO</name>
<dbReference type="AlphaFoldDB" id="A0A1Z5IGV5"/>
<dbReference type="OrthoDB" id="2303093at2"/>
<reference evidence="1 2" key="1">
    <citation type="submission" date="2015-11" db="EMBL/GenBank/DDBJ databases">
        <title>Draft genome sequences of new species of the genus Lactobacillus isolated from orchardgrass silage.</title>
        <authorList>
            <person name="Tohno M."/>
            <person name="Tanizawa Y."/>
            <person name="Arita M."/>
        </authorList>
    </citation>
    <scope>NUCLEOTIDE SEQUENCE [LARGE SCALE GENOMIC DNA]</scope>
    <source>
        <strain evidence="1 2">IWT126</strain>
    </source>
</reference>
<evidence type="ECO:0000313" key="2">
    <source>
        <dbReference type="Proteomes" id="UP000198402"/>
    </source>
</evidence>
<sequence length="53" mass="6236">MKIASINDFKTPHFDFDHLRPIAQKDLQPFDLAERSYLQAHHYAVALQTNRLI</sequence>
<organism evidence="1 2">
    <name type="scientific">Secundilactobacillus silagei JCM 19001</name>
    <dbReference type="NCBI Taxonomy" id="1302250"/>
    <lineage>
        <taxon>Bacteria</taxon>
        <taxon>Bacillati</taxon>
        <taxon>Bacillota</taxon>
        <taxon>Bacilli</taxon>
        <taxon>Lactobacillales</taxon>
        <taxon>Lactobacillaceae</taxon>
        <taxon>Secundilactobacillus</taxon>
    </lineage>
</organism>
<proteinExistence type="predicted"/>
<dbReference type="RefSeq" id="WP_159459461.1">
    <property type="nucleotide sequence ID" value="NZ_BBFL01000002.1"/>
</dbReference>
<dbReference type="EMBL" id="BCMG01000004">
    <property type="protein sequence ID" value="GAX01000.1"/>
    <property type="molecule type" value="Genomic_DNA"/>
</dbReference>
<keyword evidence="2" id="KW-1185">Reference proteome</keyword>